<feature type="compositionally biased region" description="Basic and acidic residues" evidence="1">
    <location>
        <begin position="674"/>
        <end position="684"/>
    </location>
</feature>
<dbReference type="InParanoid" id="A0A2P5HSB5"/>
<organism evidence="2 3">
    <name type="scientific">Diaporthe helianthi</name>
    <dbReference type="NCBI Taxonomy" id="158607"/>
    <lineage>
        <taxon>Eukaryota</taxon>
        <taxon>Fungi</taxon>
        <taxon>Dikarya</taxon>
        <taxon>Ascomycota</taxon>
        <taxon>Pezizomycotina</taxon>
        <taxon>Sordariomycetes</taxon>
        <taxon>Sordariomycetidae</taxon>
        <taxon>Diaporthales</taxon>
        <taxon>Diaporthaceae</taxon>
        <taxon>Diaporthe</taxon>
    </lineage>
</organism>
<feature type="region of interest" description="Disordered" evidence="1">
    <location>
        <begin position="760"/>
        <end position="899"/>
    </location>
</feature>
<feature type="compositionally biased region" description="Low complexity" evidence="1">
    <location>
        <begin position="789"/>
        <end position="799"/>
    </location>
</feature>
<gene>
    <name evidence="2" type="ORF">DHEL01_v208477</name>
</gene>
<proteinExistence type="predicted"/>
<feature type="region of interest" description="Disordered" evidence="1">
    <location>
        <begin position="977"/>
        <end position="1000"/>
    </location>
</feature>
<feature type="compositionally biased region" description="Basic and acidic residues" evidence="1">
    <location>
        <begin position="97"/>
        <end position="122"/>
    </location>
</feature>
<feature type="compositionally biased region" description="Acidic residues" evidence="1">
    <location>
        <begin position="1038"/>
        <end position="1061"/>
    </location>
</feature>
<dbReference type="EMBL" id="MAVT02000857">
    <property type="protein sequence ID" value="POS73127.1"/>
    <property type="molecule type" value="Genomic_DNA"/>
</dbReference>
<feature type="compositionally biased region" description="Polar residues" evidence="1">
    <location>
        <begin position="724"/>
        <end position="741"/>
    </location>
</feature>
<keyword evidence="3" id="KW-1185">Reference proteome</keyword>
<evidence type="ECO:0000256" key="1">
    <source>
        <dbReference type="SAM" id="MobiDB-lite"/>
    </source>
</evidence>
<name>A0A2P5HSB5_DIAHE</name>
<dbReference type="AlphaFoldDB" id="A0A2P5HSB5"/>
<dbReference type="OrthoDB" id="5239764at2759"/>
<feature type="compositionally biased region" description="Basic and acidic residues" evidence="1">
    <location>
        <begin position="317"/>
        <end position="327"/>
    </location>
</feature>
<feature type="compositionally biased region" description="Polar residues" evidence="1">
    <location>
        <begin position="943"/>
        <end position="960"/>
    </location>
</feature>
<feature type="compositionally biased region" description="Basic and acidic residues" evidence="1">
    <location>
        <begin position="343"/>
        <end position="352"/>
    </location>
</feature>
<evidence type="ECO:0000313" key="3">
    <source>
        <dbReference type="Proteomes" id="UP000094444"/>
    </source>
</evidence>
<sequence>MTSATTQRRAGGVVRRPGAKAKPQRREITPPRMTRAMLKRLNDNGGPPVELSPGLDMGVRRRGPRTARLPKRPAQDEDITGNVEQTVQKKRKGPQPEAKESKSEGPEPLRSKSAVSEHKDLEIIGPKPAEQQIKESIPAEPHSITVQTTISETIPPQPTTPQPSDLETGISKADIAAASRLAQAAIAAGLTRKTPELATPVTEDRPSLVRFTKSDLEDILSEAVVEDGIRQRMEPHWLARTEFLTWWERPAVDMDHIKEQVRRLAVRWSKDLKARSPDDSFIPTPILESWRADLVITGEPRQDTGDSVVENEAVQSTEDKDTDHDMPEELEENINEGGMEEEEGRKEGKDQGSDWIDELEGGDDKPGAAEALADALTTAMREMADWKETFDKEIAAQPEFRRSRAWATIVSEYQQQATALEEAARDLGTHKFGLTTSVGEKAAKVLLSDLLHFRHKLKMDRAAFWDEFDEDEAEISLENTRNSGKTEGQLGDDDTPQGEKQETGAVPQTKLQSGPVAKYEGRFLTGSDSEGKTASEPEDGDIQTALVRTPKEDTPMIDIEDRHDLITDDGHISKLEPRPAAPLPEEENNDSDPKSRLAGPEHKANEEPTEGSLLPGQHDESAWTITEPTVKKNGRIPEIHIWRDTEQPAHETPLDLLRVGGEGLFHPSPVAKLQRQDHEGGRAEVEEETSSPEPRPCVPQESGGQSPSRHSPSRRLPGREQPKSKVTNPSAAASAEGQSNPFRDARINMAAQLYRSATIEEAIDEDDHTIDQAPTSSDKTGLLTPETNSAASSPRSASPERITCKVQNADDSSSIASNISSLPEDLGSPGSGRSETAEEVGEGDVGDLAPETHDVFAVPEDTRLPQDMNSSVLTVSTEGTEEVGSRMEETVEDISPSSHIKRLLEEASIPRDIGASITSEPSQSVGVTDGKLEETVERARTPKPQQGTSLPASGIPSGSNMGLEIQVEQAIDEGPAAPNAAALTQRGSIGGDIDSPPALSIEEGMMGVPQVWYIKPQWEDMGSLFSPEEPTYVYSANEAEEDDDDDGADSIDDKETDDVDP</sequence>
<evidence type="ECO:0000313" key="2">
    <source>
        <dbReference type="EMBL" id="POS73127.1"/>
    </source>
</evidence>
<feature type="region of interest" description="Disordered" evidence="1">
    <location>
        <begin position="298"/>
        <end position="367"/>
    </location>
</feature>
<feature type="compositionally biased region" description="Basic residues" evidence="1">
    <location>
        <begin position="60"/>
        <end position="71"/>
    </location>
</feature>
<feature type="compositionally biased region" description="Acidic residues" evidence="1">
    <location>
        <begin position="328"/>
        <end position="342"/>
    </location>
</feature>
<feature type="region of interest" description="Disordered" evidence="1">
    <location>
        <begin position="477"/>
        <end position="744"/>
    </location>
</feature>
<dbReference type="Proteomes" id="UP000094444">
    <property type="component" value="Unassembled WGS sequence"/>
</dbReference>
<feature type="compositionally biased region" description="Polar residues" evidence="1">
    <location>
        <begin position="867"/>
        <end position="878"/>
    </location>
</feature>
<feature type="compositionally biased region" description="Basic and acidic residues" evidence="1">
    <location>
        <begin position="549"/>
        <end position="577"/>
    </location>
</feature>
<feature type="region of interest" description="Disordered" evidence="1">
    <location>
        <begin position="1"/>
        <end position="140"/>
    </location>
</feature>
<feature type="compositionally biased region" description="Low complexity" evidence="1">
    <location>
        <begin position="809"/>
        <end position="821"/>
    </location>
</feature>
<comment type="caution">
    <text evidence="2">The sequence shown here is derived from an EMBL/GenBank/DDBJ whole genome shotgun (WGS) entry which is preliminary data.</text>
</comment>
<feature type="region of interest" description="Disordered" evidence="1">
    <location>
        <begin position="1024"/>
        <end position="1061"/>
    </location>
</feature>
<feature type="compositionally biased region" description="Basic and acidic residues" evidence="1">
    <location>
        <begin position="591"/>
        <end position="606"/>
    </location>
</feature>
<feature type="compositionally biased region" description="Basic and acidic residues" evidence="1">
    <location>
        <begin position="635"/>
        <end position="653"/>
    </location>
</feature>
<feature type="compositionally biased region" description="Polar residues" evidence="1">
    <location>
        <begin position="477"/>
        <end position="486"/>
    </location>
</feature>
<reference evidence="2" key="1">
    <citation type="submission" date="2017-09" db="EMBL/GenBank/DDBJ databases">
        <title>Polyketide synthases of a Diaporthe helianthi virulent isolate.</title>
        <authorList>
            <person name="Baroncelli R."/>
        </authorList>
    </citation>
    <scope>NUCLEOTIDE SEQUENCE [LARGE SCALE GENOMIC DNA]</scope>
    <source>
        <strain evidence="2">7/96</strain>
    </source>
</reference>
<feature type="compositionally biased region" description="Basic and acidic residues" evidence="1">
    <location>
        <begin position="850"/>
        <end position="864"/>
    </location>
</feature>
<protein>
    <submittedName>
        <fullName evidence="2">Uncharacterized protein</fullName>
    </submittedName>
</protein>
<accession>A0A2P5HSB5</accession>
<feature type="region of interest" description="Disordered" evidence="1">
    <location>
        <begin position="937"/>
        <end position="960"/>
    </location>
</feature>